<gene>
    <name evidence="2" type="ORF">LX78_02647</name>
</gene>
<comment type="caution">
    <text evidence="2">The sequence shown here is derived from an EMBL/GenBank/DDBJ whole genome shotgun (WGS) entry which is preliminary data.</text>
</comment>
<feature type="transmembrane region" description="Helical" evidence="1">
    <location>
        <begin position="20"/>
        <end position="37"/>
    </location>
</feature>
<keyword evidence="1" id="KW-0812">Transmembrane</keyword>
<accession>A0A316DI33</accession>
<keyword evidence="3" id="KW-1185">Reference proteome</keyword>
<evidence type="ECO:0000313" key="3">
    <source>
        <dbReference type="Proteomes" id="UP000245430"/>
    </source>
</evidence>
<feature type="transmembrane region" description="Helical" evidence="1">
    <location>
        <begin position="57"/>
        <end position="75"/>
    </location>
</feature>
<evidence type="ECO:0000256" key="1">
    <source>
        <dbReference type="SAM" id="Phobius"/>
    </source>
</evidence>
<evidence type="ECO:0008006" key="4">
    <source>
        <dbReference type="Google" id="ProtNLM"/>
    </source>
</evidence>
<keyword evidence="1" id="KW-1133">Transmembrane helix</keyword>
<proteinExistence type="predicted"/>
<evidence type="ECO:0000313" key="2">
    <source>
        <dbReference type="EMBL" id="PWK17545.1"/>
    </source>
</evidence>
<dbReference type="Proteomes" id="UP000245430">
    <property type="component" value="Unassembled WGS sequence"/>
</dbReference>
<organism evidence="2 3">
    <name type="scientific">Xanthomarina spongicola</name>
    <dbReference type="NCBI Taxonomy" id="570520"/>
    <lineage>
        <taxon>Bacteria</taxon>
        <taxon>Pseudomonadati</taxon>
        <taxon>Bacteroidota</taxon>
        <taxon>Flavobacteriia</taxon>
        <taxon>Flavobacteriales</taxon>
        <taxon>Flavobacteriaceae</taxon>
        <taxon>Xanthomarina</taxon>
    </lineage>
</organism>
<keyword evidence="1" id="KW-0472">Membrane</keyword>
<protein>
    <recommendedName>
        <fullName evidence="4">Peptidase M56 domain-containing protein</fullName>
    </recommendedName>
</protein>
<name>A0A316DI33_9FLAO</name>
<dbReference type="EMBL" id="QGGP01000008">
    <property type="protein sequence ID" value="PWK17545.1"/>
    <property type="molecule type" value="Genomic_DNA"/>
</dbReference>
<reference evidence="2 3" key="1">
    <citation type="submission" date="2018-05" db="EMBL/GenBank/DDBJ databases">
        <title>Genomic Encyclopedia of Archaeal and Bacterial Type Strains, Phase II (KMG-II): from individual species to whole genera.</title>
        <authorList>
            <person name="Goeker M."/>
        </authorList>
    </citation>
    <scope>NUCLEOTIDE SEQUENCE [LARGE SCALE GENOMIC DNA]</scope>
    <source>
        <strain evidence="2 3">DSM 22637</strain>
    </source>
</reference>
<sequence length="115" mass="14215">MIFEWLKDMILFSKYMVPKGYSGITIFPFVILRHYSLKQDSVLINHEKIHLKQQLELLVLPFFIIYSFEFLIRLFQYKSWNLAYKQISFEREAYVNEKDLNYLKSRSFWSFIKYF</sequence>
<dbReference type="AlphaFoldDB" id="A0A316DI33"/>